<accession>A0A158QK51</accession>
<feature type="compositionally biased region" description="Basic and acidic residues" evidence="1">
    <location>
        <begin position="145"/>
        <end position="194"/>
    </location>
</feature>
<sequence>LIWLMIWTLCLIPLVMCQISRADSMVNVTAAACTRNPELQYCKGPERMNDGRDDHRKVLFDRLKRMELDRETSHVGIRAHDTPLAEEDRIWLSKIAEAVERYKRDPFSDIESTKAPEKTNSTSHNDSDLREKETGGNNDQEPEEGFIREEDHSSHRHLKEKETHVHVEEDADESHVPRQIEETEESPRTREKGEGYCDQYEQHFSFYCIGDIDHTGQHEETISKFCPAYKAACPHKKIASSVSLTAWPRNPFKKKVYLRVPVEESGSSSYEEDSEEEELTAEEEEEERKAAYYKELKYARYHYASQYIYSKAEKGKTVPGPHTTNPNPYNIPTGGIPSPPLDSVRLAAGRPTQEELYADNPQSLRPLAQSSNTVVIPPPLPASAKRDFTERTPYTEKRRRTGTERNVRKSQHESTYRAMSSRELYRTLRAQQASTHPVVPSDASLGEDNTFKQFDGLTDSAGILHRPRSRSPFTKPGLWEPNPDDPHNRDHSNKFFYYPRSVTADWLNGQIAWGAHWAVPAAGVGGTDGFSTVHFPTIGTFLNIPDDYD</sequence>
<dbReference type="AlphaFoldDB" id="A0A158QK51"/>
<feature type="chain" id="PRO_5007631021" evidence="2">
    <location>
        <begin position="18"/>
        <end position="549"/>
    </location>
</feature>
<feature type="compositionally biased region" description="Acidic residues" evidence="1">
    <location>
        <begin position="270"/>
        <end position="286"/>
    </location>
</feature>
<dbReference type="GO" id="GO:0005112">
    <property type="term" value="F:Notch binding"/>
    <property type="evidence" value="ECO:0007669"/>
    <property type="project" value="TreeGrafter"/>
</dbReference>
<dbReference type="GO" id="GO:0005615">
    <property type="term" value="C:extracellular space"/>
    <property type="evidence" value="ECO:0007669"/>
    <property type="project" value="TreeGrafter"/>
</dbReference>
<feature type="region of interest" description="Disordered" evidence="1">
    <location>
        <begin position="107"/>
        <end position="194"/>
    </location>
</feature>
<dbReference type="GO" id="GO:0045747">
    <property type="term" value="P:positive regulation of Notch signaling pathway"/>
    <property type="evidence" value="ECO:0007669"/>
    <property type="project" value="TreeGrafter"/>
</dbReference>
<evidence type="ECO:0000313" key="3">
    <source>
        <dbReference type="WBParaSite" id="HPLM_0000395501-mRNA-1"/>
    </source>
</evidence>
<dbReference type="PANTHER" id="PTHR35015:SF1">
    <property type="entry name" value="NOTCH LIGAND OSM-11"/>
    <property type="match status" value="1"/>
</dbReference>
<feature type="compositionally biased region" description="Basic and acidic residues" evidence="1">
    <location>
        <begin position="384"/>
        <end position="415"/>
    </location>
</feature>
<keyword evidence="2" id="KW-0732">Signal</keyword>
<feature type="region of interest" description="Disordered" evidence="1">
    <location>
        <begin position="465"/>
        <end position="486"/>
    </location>
</feature>
<feature type="compositionally biased region" description="Basic and acidic residues" evidence="1">
    <location>
        <begin position="107"/>
        <end position="117"/>
    </location>
</feature>
<dbReference type="WBParaSite" id="HPLM_0000395501-mRNA-1">
    <property type="protein sequence ID" value="HPLM_0000395501-mRNA-1"/>
    <property type="gene ID" value="HPLM_0000395501"/>
</dbReference>
<evidence type="ECO:0000256" key="1">
    <source>
        <dbReference type="SAM" id="MobiDB-lite"/>
    </source>
</evidence>
<feature type="region of interest" description="Disordered" evidence="1">
    <location>
        <begin position="263"/>
        <end position="286"/>
    </location>
</feature>
<feature type="region of interest" description="Disordered" evidence="1">
    <location>
        <begin position="372"/>
        <end position="419"/>
    </location>
</feature>
<proteinExistence type="predicted"/>
<organism evidence="3">
    <name type="scientific">Haemonchus placei</name>
    <name type="common">Barber's pole worm</name>
    <dbReference type="NCBI Taxonomy" id="6290"/>
    <lineage>
        <taxon>Eukaryota</taxon>
        <taxon>Metazoa</taxon>
        <taxon>Ecdysozoa</taxon>
        <taxon>Nematoda</taxon>
        <taxon>Chromadorea</taxon>
        <taxon>Rhabditida</taxon>
        <taxon>Rhabditina</taxon>
        <taxon>Rhabditomorpha</taxon>
        <taxon>Strongyloidea</taxon>
        <taxon>Trichostrongylidae</taxon>
        <taxon>Haemonchus</taxon>
    </lineage>
</organism>
<dbReference type="PANTHER" id="PTHR35015">
    <property type="entry name" value="PROTEIN CBR-OSM-7-RELATED"/>
    <property type="match status" value="1"/>
</dbReference>
<reference evidence="3" key="1">
    <citation type="submission" date="2016-04" db="UniProtKB">
        <authorList>
            <consortium name="WormBaseParasite"/>
        </authorList>
    </citation>
    <scope>IDENTIFICATION</scope>
</reference>
<protein>
    <submittedName>
        <fullName evidence="3">Actin cytoskeleton-regulatory complex protein PAN1</fullName>
    </submittedName>
</protein>
<feature type="compositionally biased region" description="Basic and acidic residues" evidence="1">
    <location>
        <begin position="125"/>
        <end position="134"/>
    </location>
</feature>
<dbReference type="InterPro" id="IPR053124">
    <property type="entry name" value="Notch_signaling_modulators"/>
</dbReference>
<feature type="signal peptide" evidence="2">
    <location>
        <begin position="1"/>
        <end position="17"/>
    </location>
</feature>
<evidence type="ECO:0000256" key="2">
    <source>
        <dbReference type="SAM" id="SignalP"/>
    </source>
</evidence>
<name>A0A158QK51_HAEPC</name>